<protein>
    <submittedName>
        <fullName evidence="7">Aminotransferase verI</fullName>
    </submittedName>
</protein>
<dbReference type="Gene3D" id="3.90.1150.10">
    <property type="entry name" value="Aspartate Aminotransferase, domain 1"/>
    <property type="match status" value="1"/>
</dbReference>
<dbReference type="PRINTS" id="PR00753">
    <property type="entry name" value="ACCSYNTHASE"/>
</dbReference>
<feature type="domain" description="Aminotransferase class I/classII large" evidence="6">
    <location>
        <begin position="70"/>
        <end position="416"/>
    </location>
</feature>
<keyword evidence="4" id="KW-0808">Transferase</keyword>
<evidence type="ECO:0000259" key="6">
    <source>
        <dbReference type="Pfam" id="PF00155"/>
    </source>
</evidence>
<name>A0ABR0S8R0_9HYPO</name>
<reference evidence="7 8" key="1">
    <citation type="submission" date="2024-01" db="EMBL/GenBank/DDBJ databases">
        <title>Complete genome of Cladobotryum mycophilum ATHUM6906.</title>
        <authorList>
            <person name="Christinaki A.C."/>
            <person name="Myridakis A.I."/>
            <person name="Kouvelis V.N."/>
        </authorList>
    </citation>
    <scope>NUCLEOTIDE SEQUENCE [LARGE SCALE GENOMIC DNA]</scope>
    <source>
        <strain evidence="7 8">ATHUM6906</strain>
    </source>
</reference>
<dbReference type="PANTHER" id="PTHR43795">
    <property type="entry name" value="BIFUNCTIONAL ASPARTATE AMINOTRANSFERASE AND GLUTAMATE/ASPARTATE-PREPHENATE AMINOTRANSFERASE-RELATED"/>
    <property type="match status" value="1"/>
</dbReference>
<dbReference type="SUPFAM" id="SSF53383">
    <property type="entry name" value="PLP-dependent transferases"/>
    <property type="match status" value="1"/>
</dbReference>
<gene>
    <name evidence="7" type="ORF">PT974_12295</name>
</gene>
<dbReference type="Gene3D" id="3.40.640.10">
    <property type="entry name" value="Type I PLP-dependent aspartate aminotransferase-like (Major domain)"/>
    <property type="match status" value="1"/>
</dbReference>
<evidence type="ECO:0000256" key="1">
    <source>
        <dbReference type="ARBA" id="ARBA00001933"/>
    </source>
</evidence>
<evidence type="ECO:0000256" key="5">
    <source>
        <dbReference type="ARBA" id="ARBA00022898"/>
    </source>
</evidence>
<comment type="similarity">
    <text evidence="2">Belongs to the class-I pyridoxal-phosphate-dependent aminotransferase family.</text>
</comment>
<dbReference type="Pfam" id="PF00155">
    <property type="entry name" value="Aminotran_1_2"/>
    <property type="match status" value="1"/>
</dbReference>
<proteinExistence type="inferred from homology"/>
<dbReference type="EMBL" id="JAVFKD010000016">
    <property type="protein sequence ID" value="KAK5988155.1"/>
    <property type="molecule type" value="Genomic_DNA"/>
</dbReference>
<dbReference type="InterPro" id="IPR004839">
    <property type="entry name" value="Aminotransferase_I/II_large"/>
</dbReference>
<evidence type="ECO:0000313" key="8">
    <source>
        <dbReference type="Proteomes" id="UP001338125"/>
    </source>
</evidence>
<evidence type="ECO:0000256" key="2">
    <source>
        <dbReference type="ARBA" id="ARBA00007441"/>
    </source>
</evidence>
<dbReference type="Proteomes" id="UP001338125">
    <property type="component" value="Unassembled WGS sequence"/>
</dbReference>
<keyword evidence="8" id="KW-1185">Reference proteome</keyword>
<dbReference type="CDD" id="cd00609">
    <property type="entry name" value="AAT_like"/>
    <property type="match status" value="1"/>
</dbReference>
<accession>A0ABR0S8R0</accession>
<evidence type="ECO:0000256" key="4">
    <source>
        <dbReference type="ARBA" id="ARBA00022679"/>
    </source>
</evidence>
<keyword evidence="5" id="KW-0663">Pyridoxal phosphate</keyword>
<dbReference type="PANTHER" id="PTHR43795:SF32">
    <property type="entry name" value="AMINOTRANSFERASE GLII-RELATED"/>
    <property type="match status" value="1"/>
</dbReference>
<keyword evidence="3 7" id="KW-0032">Aminotransferase</keyword>
<evidence type="ECO:0000256" key="3">
    <source>
        <dbReference type="ARBA" id="ARBA00022576"/>
    </source>
</evidence>
<evidence type="ECO:0000313" key="7">
    <source>
        <dbReference type="EMBL" id="KAK5988155.1"/>
    </source>
</evidence>
<comment type="cofactor">
    <cofactor evidence="1">
        <name>pyridoxal 5'-phosphate</name>
        <dbReference type="ChEBI" id="CHEBI:597326"/>
    </cofactor>
</comment>
<dbReference type="InterPro" id="IPR015422">
    <property type="entry name" value="PyrdxlP-dep_Trfase_small"/>
</dbReference>
<dbReference type="InterPro" id="IPR015424">
    <property type="entry name" value="PyrdxlP-dep_Trfase"/>
</dbReference>
<dbReference type="InterPro" id="IPR015421">
    <property type="entry name" value="PyrdxlP-dep_Trfase_major"/>
</dbReference>
<sequence>MLSQRSREKNAWFLEAFKRPLRRQGSSNPSNIDLATAENWLIRPEMLPLLKKNCKKNLKEKHLSYANGLGGTPELLAAASTFFNHFFSPVIPVKPEHIVTGTGLSAVLDTLMNDICDEGDGLLVTAPFWGSFQVSAVLRNSVKLIPVFVPFHESNSIESVVAAYRTAAEEADCKVRGILFCNPHNPYGHICPAEVLDGLLKYCEEANLHFVSDEIYALSAFGAVDENVTGRGEGLESPATEFVSVLSRDLKELGVSGSRVHLLYSISKDLGCSGIRLGCLVTQSNKDLRMSQAILNNAKLCNAASVMVTPILQDIPTVTALVDLNIRKLRRAAMIAIRFAEFHGLTYYKPAAGLYIWLRLSKDCETAEEEESLVQRCAENGALVGSGSDYAEPHAGWFRLTFALPEADFLEGLRRIEDTIGYKERFQWKKKRWGSVFKKRWQTLCF</sequence>
<dbReference type="InterPro" id="IPR050478">
    <property type="entry name" value="Ethylene_sulfur-biosynth"/>
</dbReference>
<dbReference type="GO" id="GO:0008483">
    <property type="term" value="F:transaminase activity"/>
    <property type="evidence" value="ECO:0007669"/>
    <property type="project" value="UniProtKB-KW"/>
</dbReference>
<comment type="caution">
    <text evidence="7">The sequence shown here is derived from an EMBL/GenBank/DDBJ whole genome shotgun (WGS) entry which is preliminary data.</text>
</comment>
<organism evidence="7 8">
    <name type="scientific">Cladobotryum mycophilum</name>
    <dbReference type="NCBI Taxonomy" id="491253"/>
    <lineage>
        <taxon>Eukaryota</taxon>
        <taxon>Fungi</taxon>
        <taxon>Dikarya</taxon>
        <taxon>Ascomycota</taxon>
        <taxon>Pezizomycotina</taxon>
        <taxon>Sordariomycetes</taxon>
        <taxon>Hypocreomycetidae</taxon>
        <taxon>Hypocreales</taxon>
        <taxon>Hypocreaceae</taxon>
        <taxon>Cladobotryum</taxon>
    </lineage>
</organism>